<organism evidence="1 2">
    <name type="scientific">Mesorhizobium ciceri</name>
    <dbReference type="NCBI Taxonomy" id="39645"/>
    <lineage>
        <taxon>Bacteria</taxon>
        <taxon>Pseudomonadati</taxon>
        <taxon>Pseudomonadota</taxon>
        <taxon>Alphaproteobacteria</taxon>
        <taxon>Hyphomicrobiales</taxon>
        <taxon>Phyllobacteriaceae</taxon>
        <taxon>Mesorhizobium</taxon>
    </lineage>
</organism>
<gene>
    <name evidence="1" type="ORF">LRP29_20130</name>
</gene>
<dbReference type="AlphaFoldDB" id="A0AB38T5G9"/>
<dbReference type="GeneID" id="91561290"/>
<reference evidence="1 2" key="1">
    <citation type="journal article" date="2022" name="Microbiol. Resour. Announc.">
        <title>Complete Genome Sequence of Mesorhizobium ciceri Strain R30, a Rhizobium Used as a Commercial Inoculant for Chickpea in Argentina.</title>
        <authorList>
            <person name="Foresto E."/>
            <person name="Revale S."/>
            <person name="Primo E."/>
            <person name="Nievas F."/>
            <person name="Carezzano E."/>
            <person name="Puente M."/>
            <person name="Alzari P."/>
            <person name="Mart M."/>
            <person name="Ben-Assaya M."/>
            <person name="Mornico D."/>
            <person name="Santoro M."/>
            <person name="Mart F."/>
            <person name="Giordano W."/>
            <person name="Bogino P."/>
        </authorList>
    </citation>
    <scope>NUCLEOTIDE SEQUENCE [LARGE SCALE GENOMIC DNA]</scope>
    <source>
        <strain evidence="1 2">R30</strain>
    </source>
</reference>
<protein>
    <submittedName>
        <fullName evidence="1">Uncharacterized protein</fullName>
    </submittedName>
</protein>
<dbReference type="KEGG" id="mcic:A4R28_07805"/>
<sequence>MRELPKDIDADVVIEISKLLDDSPLFVPVRVHELAARVRQRVKTGLPDLSIEELIVEMASVRQLAMAFDLPGSENVVQIPVRYRR</sequence>
<dbReference type="Proteomes" id="UP001060070">
    <property type="component" value="Chromosome"/>
</dbReference>
<proteinExistence type="predicted"/>
<dbReference type="RefSeq" id="WP_013531550.1">
    <property type="nucleotide sequence ID" value="NZ_CP015062.1"/>
</dbReference>
<name>A0AB38T5G9_9HYPH</name>
<evidence type="ECO:0000313" key="2">
    <source>
        <dbReference type="Proteomes" id="UP001060070"/>
    </source>
</evidence>
<dbReference type="EMBL" id="CP088147">
    <property type="protein sequence ID" value="UTU49797.1"/>
    <property type="molecule type" value="Genomic_DNA"/>
</dbReference>
<keyword evidence="2" id="KW-1185">Reference proteome</keyword>
<evidence type="ECO:0000313" key="1">
    <source>
        <dbReference type="EMBL" id="UTU49797.1"/>
    </source>
</evidence>
<accession>A0AB38T5G9</accession>